<evidence type="ECO:0000256" key="3">
    <source>
        <dbReference type="ARBA" id="ARBA00022989"/>
    </source>
</evidence>
<evidence type="ECO:0000313" key="9">
    <source>
        <dbReference type="EMBL" id="MBA5608461.1"/>
    </source>
</evidence>
<feature type="domain" description="Fatty acid hydroxylase" evidence="8">
    <location>
        <begin position="91"/>
        <end position="225"/>
    </location>
</feature>
<dbReference type="GO" id="GO:0008610">
    <property type="term" value="P:lipid biosynthetic process"/>
    <property type="evidence" value="ECO:0007669"/>
    <property type="project" value="InterPro"/>
</dbReference>
<dbReference type="GO" id="GO:0012505">
    <property type="term" value="C:endomembrane system"/>
    <property type="evidence" value="ECO:0007669"/>
    <property type="project" value="UniProtKB-SubCell"/>
</dbReference>
<comment type="caution">
    <text evidence="9">The sequence shown here is derived from an EMBL/GenBank/DDBJ whole genome shotgun (WGS) entry which is preliminary data.</text>
</comment>
<feature type="transmembrane region" description="Helical" evidence="7">
    <location>
        <begin position="85"/>
        <end position="105"/>
    </location>
</feature>
<dbReference type="AlphaFoldDB" id="A0A7W2EM68"/>
<evidence type="ECO:0000259" key="8">
    <source>
        <dbReference type="Pfam" id="PF04116"/>
    </source>
</evidence>
<evidence type="ECO:0000313" key="10">
    <source>
        <dbReference type="Proteomes" id="UP000566711"/>
    </source>
</evidence>
<name>A0A7W2EM68_9BURK</name>
<feature type="transmembrane region" description="Helical" evidence="7">
    <location>
        <begin position="6"/>
        <end position="27"/>
    </location>
</feature>
<dbReference type="GO" id="GO:0016020">
    <property type="term" value="C:membrane"/>
    <property type="evidence" value="ECO:0007669"/>
    <property type="project" value="GOC"/>
</dbReference>
<dbReference type="PANTHER" id="PTHR21624">
    <property type="entry name" value="STEROL DESATURASE-RELATED PROTEIN"/>
    <property type="match status" value="1"/>
</dbReference>
<keyword evidence="3 7" id="KW-1133">Transmembrane helix</keyword>
<dbReference type="GO" id="GO:0050479">
    <property type="term" value="F:glyceryl-ether monooxygenase activity"/>
    <property type="evidence" value="ECO:0007669"/>
    <property type="project" value="TreeGrafter"/>
</dbReference>
<gene>
    <name evidence="9" type="ORF">H3H36_24230</name>
</gene>
<evidence type="ECO:0000256" key="5">
    <source>
        <dbReference type="ARBA" id="ARBA00023098"/>
    </source>
</evidence>
<dbReference type="PANTHER" id="PTHR21624:SF1">
    <property type="entry name" value="ALKYLGLYCEROL MONOOXYGENASE"/>
    <property type="match status" value="1"/>
</dbReference>
<keyword evidence="10" id="KW-1185">Reference proteome</keyword>
<dbReference type="GO" id="GO:0005506">
    <property type="term" value="F:iron ion binding"/>
    <property type="evidence" value="ECO:0007669"/>
    <property type="project" value="InterPro"/>
</dbReference>
<keyword evidence="6 7" id="KW-0472">Membrane</keyword>
<evidence type="ECO:0000256" key="6">
    <source>
        <dbReference type="ARBA" id="ARBA00023136"/>
    </source>
</evidence>
<keyword evidence="2 7" id="KW-0812">Transmembrane</keyword>
<dbReference type="EMBL" id="JACEZS010000032">
    <property type="protein sequence ID" value="MBA5608461.1"/>
    <property type="molecule type" value="Genomic_DNA"/>
</dbReference>
<evidence type="ECO:0000256" key="1">
    <source>
        <dbReference type="ARBA" id="ARBA00004127"/>
    </source>
</evidence>
<dbReference type="Pfam" id="PF04116">
    <property type="entry name" value="FA_hydroxylase"/>
    <property type="match status" value="1"/>
</dbReference>
<feature type="transmembrane region" description="Helical" evidence="7">
    <location>
        <begin position="48"/>
        <end position="73"/>
    </location>
</feature>
<proteinExistence type="predicted"/>
<sequence length="270" mass="30084">MTLTQFAADVAWKSLPLLGLIVLAGLAERWRPVEAQRWRGRAVNLGCMLAYVLGFALLQQGTAALTVLAVNGAGGGWLALPADGWHLLPSFLVYTLVLDLGEYAFHRAQHRIPALWAMHSLHHSDTAMNATTTDRHFWLEPGIKMVTIYLGMGLLFKPDPAIVGLYALLGLYNVVPHMNLRWGLGRACFLINTPQFHRLHHSMLPQHYDCNFAGLFPVFDVLFGTYRQPAADEYPPTGIAGGEVPADTLDVLAWPLRRWLRRPGQGNRYP</sequence>
<dbReference type="InterPro" id="IPR006694">
    <property type="entry name" value="Fatty_acid_hydroxylase"/>
</dbReference>
<keyword evidence="4" id="KW-0560">Oxidoreductase</keyword>
<protein>
    <submittedName>
        <fullName evidence="9">Sterol desaturase family protein</fullName>
    </submittedName>
</protein>
<reference evidence="9 10" key="1">
    <citation type="submission" date="2020-07" db="EMBL/GenBank/DDBJ databases">
        <title>Novel species isolated from subtropical streams in China.</title>
        <authorList>
            <person name="Lu H."/>
        </authorList>
    </citation>
    <scope>NUCLEOTIDE SEQUENCE [LARGE SCALE GENOMIC DNA]</scope>
    <source>
        <strain evidence="9 10">FT3S</strain>
    </source>
</reference>
<dbReference type="GO" id="GO:0006643">
    <property type="term" value="P:membrane lipid metabolic process"/>
    <property type="evidence" value="ECO:0007669"/>
    <property type="project" value="TreeGrafter"/>
</dbReference>
<accession>A0A7W2EM68</accession>
<evidence type="ECO:0000256" key="2">
    <source>
        <dbReference type="ARBA" id="ARBA00022692"/>
    </source>
</evidence>
<evidence type="ECO:0000256" key="4">
    <source>
        <dbReference type="ARBA" id="ARBA00023002"/>
    </source>
</evidence>
<keyword evidence="5" id="KW-0443">Lipid metabolism</keyword>
<organism evidence="9 10">
    <name type="scientific">Rugamonas fusca</name>
    <dbReference type="NCBI Taxonomy" id="2758568"/>
    <lineage>
        <taxon>Bacteria</taxon>
        <taxon>Pseudomonadati</taxon>
        <taxon>Pseudomonadota</taxon>
        <taxon>Betaproteobacteria</taxon>
        <taxon>Burkholderiales</taxon>
        <taxon>Oxalobacteraceae</taxon>
        <taxon>Telluria group</taxon>
        <taxon>Rugamonas</taxon>
    </lineage>
</organism>
<dbReference type="RefSeq" id="WP_182220622.1">
    <property type="nucleotide sequence ID" value="NZ_JACEZS010000032.1"/>
</dbReference>
<dbReference type="Proteomes" id="UP000566711">
    <property type="component" value="Unassembled WGS sequence"/>
</dbReference>
<evidence type="ECO:0000256" key="7">
    <source>
        <dbReference type="SAM" id="Phobius"/>
    </source>
</evidence>
<dbReference type="InterPro" id="IPR051689">
    <property type="entry name" value="Sterol_desaturase/TMEM195"/>
</dbReference>
<comment type="subcellular location">
    <subcellularLocation>
        <location evidence="1">Endomembrane system</location>
        <topology evidence="1">Multi-pass membrane protein</topology>
    </subcellularLocation>
</comment>